<dbReference type="AlphaFoldDB" id="V6DKN4"/>
<name>V6DKN4_9BACT</name>
<keyword evidence="3" id="KW-1185">Reference proteome</keyword>
<dbReference type="PANTHER" id="PTHR43031">
    <property type="entry name" value="FAD-DEPENDENT OXIDOREDUCTASE"/>
    <property type="match status" value="1"/>
</dbReference>
<dbReference type="PROSITE" id="PS50206">
    <property type="entry name" value="RHODANESE_3"/>
    <property type="match status" value="1"/>
</dbReference>
<accession>V6DKN4</accession>
<dbReference type="Pfam" id="PF00581">
    <property type="entry name" value="Rhodanese"/>
    <property type="match status" value="1"/>
</dbReference>
<dbReference type="SMART" id="SM00450">
    <property type="entry name" value="RHOD"/>
    <property type="match status" value="1"/>
</dbReference>
<dbReference type="STRING" id="673862.BABL1_gene_785"/>
<dbReference type="KEGG" id="dpb:BABL1_gene_785"/>
<protein>
    <submittedName>
        <fullName evidence="2">Rhodanese-related sulfurtransferase</fullName>
    </submittedName>
</protein>
<dbReference type="Gene3D" id="3.40.250.10">
    <property type="entry name" value="Rhodanese-like domain"/>
    <property type="match status" value="1"/>
</dbReference>
<organism evidence="2 3">
    <name type="scientific">Candidatus Babela massiliensis</name>
    <dbReference type="NCBI Taxonomy" id="673862"/>
    <lineage>
        <taxon>Bacteria</taxon>
        <taxon>Candidatus Babelota</taxon>
        <taxon>Candidatus Babeliae</taxon>
        <taxon>Candidatus Babeliales</taxon>
        <taxon>Candidatus Babeliaceae</taxon>
        <taxon>Candidatus Babela</taxon>
    </lineage>
</organism>
<dbReference type="SUPFAM" id="SSF52821">
    <property type="entry name" value="Rhodanese/Cell cycle control phosphatase"/>
    <property type="match status" value="1"/>
</dbReference>
<proteinExistence type="predicted"/>
<feature type="domain" description="Rhodanese" evidence="1">
    <location>
        <begin position="23"/>
        <end position="109"/>
    </location>
</feature>
<reference evidence="2 3" key="1">
    <citation type="journal article" date="2015" name="Biol. Direct">
        <title>Babela massiliensis, a representative of a widespread bacterial phylum with unusual adaptations to parasitism in amoebae.</title>
        <authorList>
            <person name="Pagnier I."/>
            <person name="Yutin N."/>
            <person name="Croce O."/>
            <person name="Makarova K.S."/>
            <person name="Wolf Y.I."/>
            <person name="Benamar S."/>
            <person name="Raoult D."/>
            <person name="Koonin E.V."/>
            <person name="La Scola B."/>
        </authorList>
    </citation>
    <scope>NUCLEOTIDE SEQUENCE [LARGE SCALE GENOMIC DNA]</scope>
    <source>
        <strain evidence="3">BABL1</strain>
    </source>
</reference>
<dbReference type="InterPro" id="IPR036873">
    <property type="entry name" value="Rhodanese-like_dom_sf"/>
</dbReference>
<sequence length="160" mass="18594">MSLSKCMWRANHSEINKSDKEQFYKKLYLINVNDQNLFNDARIKGSINLAFNEIENKVKNLNKDFKTIVYCTDYACTESDRVAKVLKNLGFKNVLIYRGGIQEWYQLSLKDPKDYPFEGPATTKFLKRPIEKMDSDLNSNEIQIINAQDLSKLLKISANK</sequence>
<dbReference type="CDD" id="cd00158">
    <property type="entry name" value="RHOD"/>
    <property type="match status" value="1"/>
</dbReference>
<dbReference type="eggNOG" id="COG0607">
    <property type="taxonomic scope" value="Bacteria"/>
</dbReference>
<dbReference type="EMBL" id="HG793133">
    <property type="protein sequence ID" value="CDK31071.1"/>
    <property type="molecule type" value="Genomic_DNA"/>
</dbReference>
<dbReference type="Proteomes" id="UP000018769">
    <property type="component" value="Chromosome I"/>
</dbReference>
<evidence type="ECO:0000313" key="3">
    <source>
        <dbReference type="Proteomes" id="UP000018769"/>
    </source>
</evidence>
<dbReference type="PANTHER" id="PTHR43031:SF1">
    <property type="entry name" value="PYRIDINE NUCLEOTIDE-DISULPHIDE OXIDOREDUCTASE"/>
    <property type="match status" value="1"/>
</dbReference>
<evidence type="ECO:0000259" key="1">
    <source>
        <dbReference type="PROSITE" id="PS50206"/>
    </source>
</evidence>
<keyword evidence="2" id="KW-0808">Transferase</keyword>
<dbReference type="InterPro" id="IPR050229">
    <property type="entry name" value="GlpE_sulfurtransferase"/>
</dbReference>
<dbReference type="HOGENOM" id="CLU_1649010_0_0_7"/>
<gene>
    <name evidence="2" type="ORF">BABL1_gene_785</name>
</gene>
<evidence type="ECO:0000313" key="2">
    <source>
        <dbReference type="EMBL" id="CDK31071.1"/>
    </source>
</evidence>
<dbReference type="GO" id="GO:0016740">
    <property type="term" value="F:transferase activity"/>
    <property type="evidence" value="ECO:0007669"/>
    <property type="project" value="UniProtKB-KW"/>
</dbReference>
<dbReference type="InterPro" id="IPR001763">
    <property type="entry name" value="Rhodanese-like_dom"/>
</dbReference>